<feature type="domain" description="Glyoxalase-like" evidence="1">
    <location>
        <begin position="7"/>
        <end position="200"/>
    </location>
</feature>
<dbReference type="OrthoDB" id="408973at2759"/>
<dbReference type="AlphaFoldDB" id="A0A6A6NWS7"/>
<dbReference type="PANTHER" id="PTHR40265:SF1">
    <property type="entry name" value="GLYOXALASE-LIKE DOMAIN-CONTAINING PROTEIN"/>
    <property type="match status" value="1"/>
</dbReference>
<reference evidence="2" key="1">
    <citation type="journal article" date="2020" name="Stud. Mycol.">
        <title>101 Dothideomycetes genomes: a test case for predicting lifestyles and emergence of pathogens.</title>
        <authorList>
            <person name="Haridas S."/>
            <person name="Albert R."/>
            <person name="Binder M."/>
            <person name="Bloem J."/>
            <person name="Labutti K."/>
            <person name="Salamov A."/>
            <person name="Andreopoulos B."/>
            <person name="Baker S."/>
            <person name="Barry K."/>
            <person name="Bills G."/>
            <person name="Bluhm B."/>
            <person name="Cannon C."/>
            <person name="Castanera R."/>
            <person name="Culley D."/>
            <person name="Daum C."/>
            <person name="Ezra D."/>
            <person name="Gonzalez J."/>
            <person name="Henrissat B."/>
            <person name="Kuo A."/>
            <person name="Liang C."/>
            <person name="Lipzen A."/>
            <person name="Lutzoni F."/>
            <person name="Magnuson J."/>
            <person name="Mondo S."/>
            <person name="Nolan M."/>
            <person name="Ohm R."/>
            <person name="Pangilinan J."/>
            <person name="Park H.-J."/>
            <person name="Ramirez L."/>
            <person name="Alfaro M."/>
            <person name="Sun H."/>
            <person name="Tritt A."/>
            <person name="Yoshinaga Y."/>
            <person name="Zwiers L.-H."/>
            <person name="Turgeon B."/>
            <person name="Goodwin S."/>
            <person name="Spatafora J."/>
            <person name="Crous P."/>
            <person name="Grigoriev I."/>
        </authorList>
    </citation>
    <scope>NUCLEOTIDE SEQUENCE</scope>
    <source>
        <strain evidence="2">ATCC 16933</strain>
    </source>
</reference>
<evidence type="ECO:0000313" key="3">
    <source>
        <dbReference type="Proteomes" id="UP000799766"/>
    </source>
</evidence>
<organism evidence="2 3">
    <name type="scientific">Lineolata rhizophorae</name>
    <dbReference type="NCBI Taxonomy" id="578093"/>
    <lineage>
        <taxon>Eukaryota</taxon>
        <taxon>Fungi</taxon>
        <taxon>Dikarya</taxon>
        <taxon>Ascomycota</taxon>
        <taxon>Pezizomycotina</taxon>
        <taxon>Dothideomycetes</taxon>
        <taxon>Dothideomycetes incertae sedis</taxon>
        <taxon>Lineolatales</taxon>
        <taxon>Lineolataceae</taxon>
        <taxon>Lineolata</taxon>
    </lineage>
</organism>
<name>A0A6A6NWS7_9PEZI</name>
<dbReference type="Pfam" id="PF13468">
    <property type="entry name" value="Glyoxalase_3"/>
    <property type="match status" value="1"/>
</dbReference>
<accession>A0A6A6NWS7</accession>
<dbReference type="InterPro" id="IPR025870">
    <property type="entry name" value="Glyoxalase-like_dom"/>
</dbReference>
<dbReference type="Gene3D" id="3.10.180.10">
    <property type="entry name" value="2,3-Dihydroxybiphenyl 1,2-Dioxygenase, domain 1"/>
    <property type="match status" value="1"/>
</dbReference>
<dbReference type="Proteomes" id="UP000799766">
    <property type="component" value="Unassembled WGS sequence"/>
</dbReference>
<proteinExistence type="predicted"/>
<dbReference type="EMBL" id="MU001684">
    <property type="protein sequence ID" value="KAF2456159.1"/>
    <property type="molecule type" value="Genomic_DNA"/>
</dbReference>
<evidence type="ECO:0000259" key="1">
    <source>
        <dbReference type="Pfam" id="PF13468"/>
    </source>
</evidence>
<evidence type="ECO:0000313" key="2">
    <source>
        <dbReference type="EMBL" id="KAF2456159.1"/>
    </source>
</evidence>
<dbReference type="PANTHER" id="PTHR40265">
    <property type="entry name" value="BLL2707 PROTEIN"/>
    <property type="match status" value="1"/>
</dbReference>
<keyword evidence="3" id="KW-1185">Reference proteome</keyword>
<dbReference type="InterPro" id="IPR029068">
    <property type="entry name" value="Glyas_Bleomycin-R_OHBP_Dase"/>
</dbReference>
<sequence length="299" mass="30920">MPPALLLDHIIILVPTPTYLHAPPPALTASLALTPGGRHADGLTENALIGLADGSYLELIAFTTADASVRAAHWWGTKAAGGIIDFALTGPGAGGAGGEEDEGDEEAVGPRRQYEAMRARVAAGPVAFEDLRPGARVRPDGRGVRWLVGFPRARGLPRGAVPFVCYDRTPRAARVPEARADAYGCGAVGVVEVSVVVPEERVGELVGVYGAIFGGGSEVGGAGEGGRFRMGRVEEVEGVPDPVVVLRAPRDEEEKKLMDQGGGVLVTGLVLGRFGGSEGSEKIGGGELGDITVRQFAKS</sequence>
<protein>
    <submittedName>
        <fullName evidence="2">Glyoxalase-like domain-containing protein</fullName>
    </submittedName>
</protein>
<gene>
    <name evidence="2" type="ORF">BDY21DRAFT_57122</name>
</gene>